<proteinExistence type="predicted"/>
<protein>
    <submittedName>
        <fullName evidence="5">Helix-turn-helix domain-containing protein</fullName>
    </submittedName>
</protein>
<gene>
    <name evidence="5" type="ORF">I6M88_13485</name>
</gene>
<sequence length="297" mass="34572">MPFTDGVPVFKLYGEQQGWPTPELLHCESIHQRSSLHEWHIRVHQHAEIVQLLYLHRGEATIEVEGLSTVMREPCLQVVPALCVHGFRFSPGTQGYVLSLALPLISRLEAQFPQPLSLLSAPQCVPVGHSRGHIHSLFSALRKEYQTDHEAREMMLFALLSALLVWLRRQHRPAIQQDDKLARRRSAMRLFARQIESHYREHLPLGEYARRVGLSANYLNQLCREFHNCSALIVVHQRIMLEAKRSLQYTSMTINQISDYLGFSDVTYFSRFFKKNENMSPKAFRELMKQIRYLKKD</sequence>
<accession>A0ABS0ZUC3</accession>
<dbReference type="Proteomes" id="UP000746649">
    <property type="component" value="Unassembled WGS sequence"/>
</dbReference>
<comment type="caution">
    <text evidence="5">The sequence shown here is derived from an EMBL/GenBank/DDBJ whole genome shotgun (WGS) entry which is preliminary data.</text>
</comment>
<dbReference type="RefSeq" id="WP_060570313.1">
    <property type="nucleotide sequence ID" value="NZ_CBCXWX010000007.1"/>
</dbReference>
<dbReference type="InterPro" id="IPR011051">
    <property type="entry name" value="RmlC_Cupin_sf"/>
</dbReference>
<keyword evidence="1" id="KW-0805">Transcription regulation</keyword>
<evidence type="ECO:0000259" key="4">
    <source>
        <dbReference type="PROSITE" id="PS01124"/>
    </source>
</evidence>
<dbReference type="Gene3D" id="1.10.10.60">
    <property type="entry name" value="Homeodomain-like"/>
    <property type="match status" value="1"/>
</dbReference>
<dbReference type="PANTHER" id="PTHR43280:SF32">
    <property type="entry name" value="TRANSCRIPTIONAL REGULATORY PROTEIN"/>
    <property type="match status" value="1"/>
</dbReference>
<keyword evidence="6" id="KW-1185">Reference proteome</keyword>
<evidence type="ECO:0000256" key="2">
    <source>
        <dbReference type="ARBA" id="ARBA00023125"/>
    </source>
</evidence>
<feature type="domain" description="HTH araC/xylS-type" evidence="4">
    <location>
        <begin position="189"/>
        <end position="287"/>
    </location>
</feature>
<keyword evidence="3" id="KW-0804">Transcription</keyword>
<dbReference type="SUPFAM" id="SSF46689">
    <property type="entry name" value="Homeodomain-like"/>
    <property type="match status" value="1"/>
</dbReference>
<dbReference type="EMBL" id="JADWND010000005">
    <property type="protein sequence ID" value="MBJ8381974.1"/>
    <property type="molecule type" value="Genomic_DNA"/>
</dbReference>
<dbReference type="Pfam" id="PF12833">
    <property type="entry name" value="HTH_18"/>
    <property type="match status" value="1"/>
</dbReference>
<dbReference type="SMART" id="SM00342">
    <property type="entry name" value="HTH_ARAC"/>
    <property type="match status" value="1"/>
</dbReference>
<name>A0ABS0ZUC3_9ENTR</name>
<keyword evidence="2" id="KW-0238">DNA-binding</keyword>
<dbReference type="InterPro" id="IPR018060">
    <property type="entry name" value="HTH_AraC"/>
</dbReference>
<dbReference type="InterPro" id="IPR047264">
    <property type="entry name" value="Cupin_HpaA-like_N"/>
</dbReference>
<evidence type="ECO:0000313" key="5">
    <source>
        <dbReference type="EMBL" id="MBJ8381974.1"/>
    </source>
</evidence>
<evidence type="ECO:0000256" key="1">
    <source>
        <dbReference type="ARBA" id="ARBA00023015"/>
    </source>
</evidence>
<dbReference type="PROSITE" id="PS01124">
    <property type="entry name" value="HTH_ARAC_FAMILY_2"/>
    <property type="match status" value="1"/>
</dbReference>
<evidence type="ECO:0000256" key="3">
    <source>
        <dbReference type="ARBA" id="ARBA00023163"/>
    </source>
</evidence>
<evidence type="ECO:0000313" key="6">
    <source>
        <dbReference type="Proteomes" id="UP000746649"/>
    </source>
</evidence>
<dbReference type="CDD" id="cd06999">
    <property type="entry name" value="cupin_HpaA-like_N"/>
    <property type="match status" value="1"/>
</dbReference>
<dbReference type="InterPro" id="IPR009057">
    <property type="entry name" value="Homeodomain-like_sf"/>
</dbReference>
<organism evidence="5 6">
    <name type="scientific">Citrobacter sedlakii</name>
    <dbReference type="NCBI Taxonomy" id="67826"/>
    <lineage>
        <taxon>Bacteria</taxon>
        <taxon>Pseudomonadati</taxon>
        <taxon>Pseudomonadota</taxon>
        <taxon>Gammaproteobacteria</taxon>
        <taxon>Enterobacterales</taxon>
        <taxon>Enterobacteriaceae</taxon>
        <taxon>Citrobacter</taxon>
        <taxon>Citrobacter freundii complex</taxon>
    </lineage>
</organism>
<dbReference type="PANTHER" id="PTHR43280">
    <property type="entry name" value="ARAC-FAMILY TRANSCRIPTIONAL REGULATOR"/>
    <property type="match status" value="1"/>
</dbReference>
<dbReference type="SUPFAM" id="SSF51182">
    <property type="entry name" value="RmlC-like cupins"/>
    <property type="match status" value="1"/>
</dbReference>
<reference evidence="5 6" key="1">
    <citation type="submission" date="2020-11" db="EMBL/GenBank/DDBJ databases">
        <title>Enhanced detection system for hospital associated transmission using whole genome sequencing surveillance.</title>
        <authorList>
            <person name="Harrison L.H."/>
            <person name="Van Tyne D."/>
            <person name="Marsh J.W."/>
            <person name="Griffith M.P."/>
            <person name="Snyder D.J."/>
            <person name="Cooper V.S."/>
            <person name="Mustapha M."/>
        </authorList>
    </citation>
    <scope>NUCLEOTIDE SEQUENCE [LARGE SCALE GENOMIC DNA]</scope>
    <source>
        <strain evidence="5 6">CB00117</strain>
    </source>
</reference>